<proteinExistence type="predicted"/>
<dbReference type="AlphaFoldDB" id="A0A9X1PGN8"/>
<dbReference type="SUPFAM" id="SSF54427">
    <property type="entry name" value="NTF2-like"/>
    <property type="match status" value="1"/>
</dbReference>
<dbReference type="EMBL" id="JAJTTC010000001">
    <property type="protein sequence ID" value="MCF0060398.1"/>
    <property type="molecule type" value="Genomic_DNA"/>
</dbReference>
<gene>
    <name evidence="1" type="ORF">LXM26_02765</name>
</gene>
<comment type="caution">
    <text evidence="1">The sequence shown here is derived from an EMBL/GenBank/DDBJ whole genome shotgun (WGS) entry which is preliminary data.</text>
</comment>
<name>A0A9X1PGN8_9BACT</name>
<evidence type="ECO:0000313" key="1">
    <source>
        <dbReference type="EMBL" id="MCF0060398.1"/>
    </source>
</evidence>
<accession>A0A9X1PGN8</accession>
<evidence type="ECO:0000313" key="2">
    <source>
        <dbReference type="Proteomes" id="UP001139000"/>
    </source>
</evidence>
<reference evidence="1" key="1">
    <citation type="submission" date="2021-12" db="EMBL/GenBank/DDBJ databases">
        <title>Novel species in genus Dyadobacter.</title>
        <authorList>
            <person name="Ma C."/>
        </authorList>
    </citation>
    <scope>NUCLEOTIDE SEQUENCE</scope>
    <source>
        <strain evidence="1">LJ419</strain>
    </source>
</reference>
<dbReference type="Proteomes" id="UP001139000">
    <property type="component" value="Unassembled WGS sequence"/>
</dbReference>
<keyword evidence="2" id="KW-1185">Reference proteome</keyword>
<organism evidence="1 2">
    <name type="scientific">Dyadobacter chenwenxiniae</name>
    <dbReference type="NCBI Taxonomy" id="2906456"/>
    <lineage>
        <taxon>Bacteria</taxon>
        <taxon>Pseudomonadati</taxon>
        <taxon>Bacteroidota</taxon>
        <taxon>Cytophagia</taxon>
        <taxon>Cytophagales</taxon>
        <taxon>Spirosomataceae</taxon>
        <taxon>Dyadobacter</taxon>
    </lineage>
</organism>
<protein>
    <submittedName>
        <fullName evidence="1">Uncharacterized protein</fullName>
    </submittedName>
</protein>
<dbReference type="Gene3D" id="3.10.450.50">
    <property type="match status" value="1"/>
</dbReference>
<dbReference type="RefSeq" id="WP_234653109.1">
    <property type="nucleotide sequence ID" value="NZ_CP094997.1"/>
</dbReference>
<dbReference type="InterPro" id="IPR032710">
    <property type="entry name" value="NTF2-like_dom_sf"/>
</dbReference>
<sequence length="96" mass="11078">MNDCMEDDMPDGFATIRGAQQIHKKAERFFQTQTLKAEFLLKNLAVESDFAFAESIATVTTENTQGQSIAVKTRDFFVVRREAEDCKIFRYIFNKI</sequence>